<dbReference type="AlphaFoldDB" id="A0A6I4V0W2"/>
<comment type="caution">
    <text evidence="3">The sequence shown here is derived from an EMBL/GenBank/DDBJ whole genome shotgun (WGS) entry which is preliminary data.</text>
</comment>
<evidence type="ECO:0000256" key="1">
    <source>
        <dbReference type="SAM" id="MobiDB-lite"/>
    </source>
</evidence>
<feature type="region of interest" description="Disordered" evidence="1">
    <location>
        <begin position="161"/>
        <end position="181"/>
    </location>
</feature>
<organism evidence="3 4">
    <name type="scientific">Pontixanthobacter luteolus</name>
    <dbReference type="NCBI Taxonomy" id="295089"/>
    <lineage>
        <taxon>Bacteria</taxon>
        <taxon>Pseudomonadati</taxon>
        <taxon>Pseudomonadota</taxon>
        <taxon>Alphaproteobacteria</taxon>
        <taxon>Sphingomonadales</taxon>
        <taxon>Erythrobacteraceae</taxon>
        <taxon>Pontixanthobacter</taxon>
    </lineage>
</organism>
<feature type="chain" id="PRO_5026019556" evidence="2">
    <location>
        <begin position="22"/>
        <end position="181"/>
    </location>
</feature>
<protein>
    <submittedName>
        <fullName evidence="3">DUF2202 domain-containing protein</fullName>
    </submittedName>
</protein>
<gene>
    <name evidence="3" type="ORF">GRI43_08805</name>
</gene>
<dbReference type="CDD" id="cd01048">
    <property type="entry name" value="Ferritin_like_AB2"/>
    <property type="match status" value="1"/>
</dbReference>
<dbReference type="OrthoDB" id="573482at2"/>
<name>A0A6I4V0W2_9SPHN</name>
<dbReference type="InterPro" id="IPR009078">
    <property type="entry name" value="Ferritin-like_SF"/>
</dbReference>
<keyword evidence="4" id="KW-1185">Reference proteome</keyword>
<dbReference type="Proteomes" id="UP000471435">
    <property type="component" value="Unassembled WGS sequence"/>
</dbReference>
<dbReference type="EMBL" id="WTYP01000002">
    <property type="protein sequence ID" value="MXP47478.1"/>
    <property type="molecule type" value="Genomic_DNA"/>
</dbReference>
<dbReference type="RefSeq" id="WP_160730772.1">
    <property type="nucleotide sequence ID" value="NZ_WTYP01000002.1"/>
</dbReference>
<feature type="signal peptide" evidence="2">
    <location>
        <begin position="1"/>
        <end position="21"/>
    </location>
</feature>
<keyword evidence="2" id="KW-0732">Signal</keyword>
<evidence type="ECO:0000313" key="3">
    <source>
        <dbReference type="EMBL" id="MXP47478.1"/>
    </source>
</evidence>
<sequence>MRHFKILPLAAALAVSAPACSTPAESAPAATDAEALELALADEYLAEATYTAVLEKFGNVRPFSNIISAERHHADLVKAEMDRLGLEYSPSNDLAGQIEAPETLLSACETGVTAEEENIALYDRLLPGIVDPQVRETLTKLQWASRERHLPAFERCVARGGQAGQGAGQGRGFGGGPGRNN</sequence>
<evidence type="ECO:0000256" key="2">
    <source>
        <dbReference type="SAM" id="SignalP"/>
    </source>
</evidence>
<evidence type="ECO:0000313" key="4">
    <source>
        <dbReference type="Proteomes" id="UP000471435"/>
    </source>
</evidence>
<dbReference type="InterPro" id="IPR012347">
    <property type="entry name" value="Ferritin-like"/>
</dbReference>
<dbReference type="Gene3D" id="1.20.1260.10">
    <property type="match status" value="1"/>
</dbReference>
<accession>A0A6I4V0W2</accession>
<reference evidence="3 4" key="1">
    <citation type="submission" date="2019-12" db="EMBL/GenBank/DDBJ databases">
        <title>Genomic-based taxomic classification of the family Erythrobacteraceae.</title>
        <authorList>
            <person name="Xu L."/>
        </authorList>
    </citation>
    <scope>NUCLEOTIDE SEQUENCE [LARGE SCALE GENOMIC DNA]</scope>
    <source>
        <strain evidence="3 4">SW-109</strain>
    </source>
</reference>
<dbReference type="SUPFAM" id="SSF47240">
    <property type="entry name" value="Ferritin-like"/>
    <property type="match status" value="1"/>
</dbReference>
<proteinExistence type="predicted"/>
<dbReference type="InterPro" id="IPR019243">
    <property type="entry name" value="DUF2202"/>
</dbReference>